<dbReference type="SUPFAM" id="SSF50341">
    <property type="entry name" value="CheW-like"/>
    <property type="match status" value="1"/>
</dbReference>
<comment type="caution">
    <text evidence="3">The sequence shown here is derived from an EMBL/GenBank/DDBJ whole genome shotgun (WGS) entry which is preliminary data.</text>
</comment>
<evidence type="ECO:0000256" key="1">
    <source>
        <dbReference type="SAM" id="MobiDB-lite"/>
    </source>
</evidence>
<dbReference type="Gene3D" id="2.40.50.180">
    <property type="entry name" value="CheA-289, Domain 4"/>
    <property type="match status" value="1"/>
</dbReference>
<sequence>MRRRDKLSRAIEQLFSTGAKEPAVVGTEVLVSPRTDQVEEITSGQVKESEVVSQGNPISSALNPQDLESADGGKAPQPSTVEESPKPPEAKKPEIKSDDELSAFPSDEQLVVFGLGDGMYGVPVEKVEAIIKMQPITRVPKIPNFIRGVTNLRGAVLPVIDLNLRLGRLQTADDNETRIIVVRSSLGLAGLVVDRVDSVRQVPASLIEPPPPMTRSVHAAYFRGVARLEDHLVLLLDLDPLLQTVGSRGIGKGFYGTRPAQATLSAGNSTR</sequence>
<dbReference type="InterPro" id="IPR002545">
    <property type="entry name" value="CheW-lke_dom"/>
</dbReference>
<feature type="region of interest" description="Disordered" evidence="1">
    <location>
        <begin position="33"/>
        <end position="100"/>
    </location>
</feature>
<keyword evidence="4" id="KW-1185">Reference proteome</keyword>
<dbReference type="RefSeq" id="WP_315624292.1">
    <property type="nucleotide sequence ID" value="NZ_JAUHMF010000001.1"/>
</dbReference>
<dbReference type="InterPro" id="IPR036061">
    <property type="entry name" value="CheW-like_dom_sf"/>
</dbReference>
<dbReference type="PANTHER" id="PTHR22617">
    <property type="entry name" value="CHEMOTAXIS SENSOR HISTIDINE KINASE-RELATED"/>
    <property type="match status" value="1"/>
</dbReference>
<protein>
    <submittedName>
        <fullName evidence="3">Chemotaxis protein CheW</fullName>
    </submittedName>
</protein>
<proteinExistence type="predicted"/>
<name>A0ABU3NLA8_9CHLR</name>
<evidence type="ECO:0000259" key="2">
    <source>
        <dbReference type="PROSITE" id="PS50851"/>
    </source>
</evidence>
<dbReference type="InterPro" id="IPR039315">
    <property type="entry name" value="CheW"/>
</dbReference>
<feature type="domain" description="CheW-like" evidence="2">
    <location>
        <begin position="107"/>
        <end position="247"/>
    </location>
</feature>
<dbReference type="PANTHER" id="PTHR22617:SF23">
    <property type="entry name" value="CHEMOTAXIS PROTEIN CHEW"/>
    <property type="match status" value="1"/>
</dbReference>
<feature type="compositionally biased region" description="Polar residues" evidence="1">
    <location>
        <begin position="40"/>
        <end position="63"/>
    </location>
</feature>
<evidence type="ECO:0000313" key="4">
    <source>
        <dbReference type="Proteomes" id="UP001254165"/>
    </source>
</evidence>
<evidence type="ECO:0000313" key="3">
    <source>
        <dbReference type="EMBL" id="MDT8897629.1"/>
    </source>
</evidence>
<feature type="compositionally biased region" description="Basic and acidic residues" evidence="1">
    <location>
        <begin position="83"/>
        <end position="99"/>
    </location>
</feature>
<gene>
    <name evidence="3" type="ORF">QYE77_05070</name>
</gene>
<dbReference type="Gene3D" id="2.30.30.40">
    <property type="entry name" value="SH3 Domains"/>
    <property type="match status" value="1"/>
</dbReference>
<accession>A0ABU3NLA8</accession>
<dbReference type="Pfam" id="PF01584">
    <property type="entry name" value="CheW"/>
    <property type="match status" value="1"/>
</dbReference>
<dbReference type="Proteomes" id="UP001254165">
    <property type="component" value="Unassembled WGS sequence"/>
</dbReference>
<dbReference type="EMBL" id="JAUHMF010000001">
    <property type="protein sequence ID" value="MDT8897629.1"/>
    <property type="molecule type" value="Genomic_DNA"/>
</dbReference>
<organism evidence="3 4">
    <name type="scientific">Thermanaerothrix solaris</name>
    <dbReference type="NCBI Taxonomy" id="3058434"/>
    <lineage>
        <taxon>Bacteria</taxon>
        <taxon>Bacillati</taxon>
        <taxon>Chloroflexota</taxon>
        <taxon>Anaerolineae</taxon>
        <taxon>Anaerolineales</taxon>
        <taxon>Anaerolineaceae</taxon>
        <taxon>Thermanaerothrix</taxon>
    </lineage>
</organism>
<reference evidence="3 4" key="1">
    <citation type="submission" date="2023-07" db="EMBL/GenBank/DDBJ databases">
        <title>Novel species of Thermanaerothrix with wide hydrolytic capabilities.</title>
        <authorList>
            <person name="Zayulina K.S."/>
            <person name="Podosokorskaya O.A."/>
            <person name="Elcheninov A.G."/>
        </authorList>
    </citation>
    <scope>NUCLEOTIDE SEQUENCE [LARGE SCALE GENOMIC DNA]</scope>
    <source>
        <strain evidence="3 4">4228-RoL</strain>
    </source>
</reference>
<dbReference type="SMART" id="SM00260">
    <property type="entry name" value="CheW"/>
    <property type="match status" value="1"/>
</dbReference>
<dbReference type="PROSITE" id="PS50851">
    <property type="entry name" value="CHEW"/>
    <property type="match status" value="1"/>
</dbReference>